<dbReference type="PANTHER" id="PTHR12905">
    <property type="entry name" value="METALLOPHOSPHOESTERASE"/>
    <property type="match status" value="1"/>
</dbReference>
<dbReference type="InterPro" id="IPR029052">
    <property type="entry name" value="Metallo-depent_PP-like"/>
</dbReference>
<evidence type="ECO:0000313" key="4">
    <source>
        <dbReference type="Proteomes" id="UP000011083"/>
    </source>
</evidence>
<dbReference type="VEuPathDB" id="AmoebaDB:ACA1_246770"/>
<dbReference type="Pfam" id="PF00149">
    <property type="entry name" value="Metallophos"/>
    <property type="match status" value="1"/>
</dbReference>
<dbReference type="GeneID" id="14913824"/>
<feature type="compositionally biased region" description="Polar residues" evidence="1">
    <location>
        <begin position="1"/>
        <end position="11"/>
    </location>
</feature>
<sequence length="363" mass="40427">MRAQRAASSGNDIPLRTLHPQQNSDGDISATDYQHHTNQSDVEPDHMLPTTTSASSEVFPPEGEVVHHTYASGHVVRVVCLSDTHWEHRRIRVTDGDILIHCGDFSTRGPLSQVVEFNEWLGVLPHRHKIVIAGNHEMALDELKHSPAEIKALFTNATYLQDDEITVEGIRIYGAPWIARNKFFLLPSLKWALSTGIGSMGLGFAMSSKSPRLYEKWNNIPEGVDFLVTHMPPYQILDSYLQKNMGCPYLQATVLERVRPVVHMFGHVHDSRGTMERDGIRFINAANALAPNQPSVSFDYDVEARRVLAVYDATTDVEAAASAEQRPHLPLKRVGSAPLSSASRRRSTSSTKRPHHLAASHDT</sequence>
<dbReference type="PANTHER" id="PTHR12905:SF0">
    <property type="entry name" value="CALCINEURIN-LIKE PHOSPHOESTERASE DOMAIN-CONTAINING PROTEIN"/>
    <property type="match status" value="1"/>
</dbReference>
<feature type="region of interest" description="Disordered" evidence="1">
    <location>
        <begin position="1"/>
        <end position="58"/>
    </location>
</feature>
<keyword evidence="4" id="KW-1185">Reference proteome</keyword>
<feature type="domain" description="Calcineurin-like phosphoesterase" evidence="2">
    <location>
        <begin position="77"/>
        <end position="270"/>
    </location>
</feature>
<dbReference type="RefSeq" id="XP_004335507.1">
    <property type="nucleotide sequence ID" value="XM_004335459.1"/>
</dbReference>
<proteinExistence type="predicted"/>
<accession>L8GKY3</accession>
<reference evidence="3 4" key="1">
    <citation type="journal article" date="2013" name="Genome Biol.">
        <title>Genome of Acanthamoeba castellanii highlights extensive lateral gene transfer and early evolution of tyrosine kinase signaling.</title>
        <authorList>
            <person name="Clarke M."/>
            <person name="Lohan A.J."/>
            <person name="Liu B."/>
            <person name="Lagkouvardos I."/>
            <person name="Roy S."/>
            <person name="Zafar N."/>
            <person name="Bertelli C."/>
            <person name="Schilde C."/>
            <person name="Kianianmomeni A."/>
            <person name="Burglin T.R."/>
            <person name="Frech C."/>
            <person name="Turcotte B."/>
            <person name="Kopec K.O."/>
            <person name="Synnott J.M."/>
            <person name="Choo C."/>
            <person name="Paponov I."/>
            <person name="Finkler A."/>
            <person name="Soon Heng Tan C."/>
            <person name="Hutchins A.P."/>
            <person name="Weinmeier T."/>
            <person name="Rattei T."/>
            <person name="Chu J.S."/>
            <person name="Gimenez G."/>
            <person name="Irimia M."/>
            <person name="Rigden D.J."/>
            <person name="Fitzpatrick D.A."/>
            <person name="Lorenzo-Morales J."/>
            <person name="Bateman A."/>
            <person name="Chiu C.H."/>
            <person name="Tang P."/>
            <person name="Hegemann P."/>
            <person name="Fromm H."/>
            <person name="Raoult D."/>
            <person name="Greub G."/>
            <person name="Miranda-Saavedra D."/>
            <person name="Chen N."/>
            <person name="Nash P."/>
            <person name="Ginger M.L."/>
            <person name="Horn M."/>
            <person name="Schaap P."/>
            <person name="Caler L."/>
            <person name="Loftus B."/>
        </authorList>
    </citation>
    <scope>NUCLEOTIDE SEQUENCE [LARGE SCALE GENOMIC DNA]</scope>
    <source>
        <strain evidence="3 4">Neff</strain>
    </source>
</reference>
<evidence type="ECO:0000259" key="2">
    <source>
        <dbReference type="Pfam" id="PF00149"/>
    </source>
</evidence>
<protein>
    <submittedName>
        <fullName evidence="3">Ser/Thr phosphatase family superfamily protein</fullName>
    </submittedName>
</protein>
<dbReference type="AlphaFoldDB" id="L8GKY3"/>
<dbReference type="Gene3D" id="3.60.21.10">
    <property type="match status" value="1"/>
</dbReference>
<dbReference type="OrthoDB" id="630188at2759"/>
<organism evidence="3 4">
    <name type="scientific">Acanthamoeba castellanii (strain ATCC 30010 / Neff)</name>
    <dbReference type="NCBI Taxonomy" id="1257118"/>
    <lineage>
        <taxon>Eukaryota</taxon>
        <taxon>Amoebozoa</taxon>
        <taxon>Discosea</taxon>
        <taxon>Longamoebia</taxon>
        <taxon>Centramoebida</taxon>
        <taxon>Acanthamoebidae</taxon>
        <taxon>Acanthamoeba</taxon>
    </lineage>
</organism>
<feature type="compositionally biased region" description="Basic residues" evidence="1">
    <location>
        <begin position="343"/>
        <end position="363"/>
    </location>
</feature>
<evidence type="ECO:0000313" key="3">
    <source>
        <dbReference type="EMBL" id="ELR13494.1"/>
    </source>
</evidence>
<dbReference type="CDD" id="cd07379">
    <property type="entry name" value="MPP_239FB"/>
    <property type="match status" value="1"/>
</dbReference>
<dbReference type="InterPro" id="IPR004843">
    <property type="entry name" value="Calcineurin-like_PHP"/>
</dbReference>
<name>L8GKY3_ACACF</name>
<dbReference type="InterPro" id="IPR051693">
    <property type="entry name" value="UPF0046_metallophosphoest"/>
</dbReference>
<dbReference type="OMA" id="WEHRRIR"/>
<dbReference type="GO" id="GO:0016787">
    <property type="term" value="F:hydrolase activity"/>
    <property type="evidence" value="ECO:0007669"/>
    <property type="project" value="InterPro"/>
</dbReference>
<gene>
    <name evidence="3" type="ORF">ACA1_246770</name>
</gene>
<evidence type="ECO:0000256" key="1">
    <source>
        <dbReference type="SAM" id="MobiDB-lite"/>
    </source>
</evidence>
<dbReference type="EMBL" id="KB008093">
    <property type="protein sequence ID" value="ELR13494.1"/>
    <property type="molecule type" value="Genomic_DNA"/>
</dbReference>
<dbReference type="SUPFAM" id="SSF56300">
    <property type="entry name" value="Metallo-dependent phosphatases"/>
    <property type="match status" value="1"/>
</dbReference>
<dbReference type="KEGG" id="acan:ACA1_246770"/>
<feature type="region of interest" description="Disordered" evidence="1">
    <location>
        <begin position="322"/>
        <end position="363"/>
    </location>
</feature>
<dbReference type="Proteomes" id="UP000011083">
    <property type="component" value="Unassembled WGS sequence"/>
</dbReference>